<reference evidence="5" key="1">
    <citation type="journal article" date="2019" name="Int. J. Syst. Evol. Microbiol.">
        <title>The Global Catalogue of Microorganisms (GCM) 10K type strain sequencing project: providing services to taxonomists for standard genome sequencing and annotation.</title>
        <authorList>
            <consortium name="The Broad Institute Genomics Platform"/>
            <consortium name="The Broad Institute Genome Sequencing Center for Infectious Disease"/>
            <person name="Wu L."/>
            <person name="Ma J."/>
        </authorList>
    </citation>
    <scope>NUCLEOTIDE SEQUENCE [LARGE SCALE GENOMIC DNA]</scope>
    <source>
        <strain evidence="5">CCM 8933</strain>
    </source>
</reference>
<dbReference type="InterPro" id="IPR050491">
    <property type="entry name" value="AmpC-like"/>
</dbReference>
<evidence type="ECO:0000259" key="3">
    <source>
        <dbReference type="Pfam" id="PF00144"/>
    </source>
</evidence>
<dbReference type="Proteomes" id="UP001596282">
    <property type="component" value="Unassembled WGS sequence"/>
</dbReference>
<evidence type="ECO:0000313" key="5">
    <source>
        <dbReference type="Proteomes" id="UP001596282"/>
    </source>
</evidence>
<dbReference type="GO" id="GO:0016787">
    <property type="term" value="F:hydrolase activity"/>
    <property type="evidence" value="ECO:0007669"/>
    <property type="project" value="UniProtKB-KW"/>
</dbReference>
<dbReference type="Pfam" id="PF00144">
    <property type="entry name" value="Beta-lactamase"/>
    <property type="match status" value="1"/>
</dbReference>
<dbReference type="PANTHER" id="PTHR46825">
    <property type="entry name" value="D-ALANYL-D-ALANINE-CARBOXYPEPTIDASE/ENDOPEPTIDASE AMPH"/>
    <property type="match status" value="1"/>
</dbReference>
<comment type="subcellular location">
    <subcellularLocation>
        <location evidence="1">Membrane</location>
    </subcellularLocation>
</comment>
<keyword evidence="4" id="KW-0378">Hydrolase</keyword>
<feature type="domain" description="Beta-lactamase-related" evidence="3">
    <location>
        <begin position="223"/>
        <end position="469"/>
    </location>
</feature>
<dbReference type="InterPro" id="IPR038200">
    <property type="entry name" value="GW_dom_sf"/>
</dbReference>
<evidence type="ECO:0000256" key="2">
    <source>
        <dbReference type="ARBA" id="ARBA00023136"/>
    </source>
</evidence>
<dbReference type="PANTHER" id="PTHR46825:SF11">
    <property type="entry name" value="PENICILLIN-BINDING PROTEIN 4"/>
    <property type="match status" value="1"/>
</dbReference>
<keyword evidence="5" id="KW-1185">Reference proteome</keyword>
<dbReference type="EC" id="3.-.-.-" evidence="4"/>
<organism evidence="4 5">
    <name type="scientific">Lactiplantibacillus daowaiensis</name>
    <dbReference type="NCBI Taxonomy" id="2559918"/>
    <lineage>
        <taxon>Bacteria</taxon>
        <taxon>Bacillati</taxon>
        <taxon>Bacillota</taxon>
        <taxon>Bacilli</taxon>
        <taxon>Lactobacillales</taxon>
        <taxon>Lactobacillaceae</taxon>
        <taxon>Lactiplantibacillus</taxon>
    </lineage>
</organism>
<dbReference type="Gene3D" id="2.30.30.170">
    <property type="match status" value="1"/>
</dbReference>
<dbReference type="SUPFAM" id="SSF82057">
    <property type="entry name" value="Prokaryotic SH3-related domain"/>
    <property type="match status" value="1"/>
</dbReference>
<sequence>MTIKKVGILGMLGLASLGGSLLFGMPTSTATTRPVYLQLKPYDGKLAVYQQIPDSTSTLQNGIDAKVASDQVYRGTTTGSYLTFKYIHVQTLAGKSVGWLNRSDTKTLTHVTKDGLLTQYQTKKLAGQLKLTGKSKKVTVTVQGPQATKAKLTTKKVTSKTLTTSAYRVVKQSTTDFGKYYQLQKNSKNYGWVKSTGFKYTAKKATATKPKTTTLSATKAKQIDALVNAAHLKGTLLMTTAASKTPVIRSYGYANAATKTKNTATTIYPIASLQKAMTGTIIEQLIQAGKLSMTTPLSKYYPKVPYAKSITIAELLTHTSGITMPEDRPSKVLSETGALDWALANLTSTNEHTWHYSSANFTLLAGIIRQVTGKSYATNLQQRILTPAKMTQTYAVAKLPTTGVATPYAFDTADYDTVYKISKPLLSSELGAGDISMPVNDYYQFITAFNSGKLLSTTARAELTSVITTHHYVGGFYYHTDGGQHATGYDNHISNFYLRSGDGKVNVVGFWNQGDHVTAKTTMKQIEAVLAE</sequence>
<name>A0ABW1RX79_9LACO</name>
<evidence type="ECO:0000256" key="1">
    <source>
        <dbReference type="ARBA" id="ARBA00004370"/>
    </source>
</evidence>
<dbReference type="InterPro" id="IPR012338">
    <property type="entry name" value="Beta-lactam/transpept-like"/>
</dbReference>
<dbReference type="EMBL" id="JBHSSC010000004">
    <property type="protein sequence ID" value="MFC6179764.1"/>
    <property type="molecule type" value="Genomic_DNA"/>
</dbReference>
<dbReference type="Gene3D" id="3.40.710.10">
    <property type="entry name" value="DD-peptidase/beta-lactamase superfamily"/>
    <property type="match status" value="1"/>
</dbReference>
<dbReference type="RefSeq" id="WP_171001437.1">
    <property type="nucleotide sequence ID" value="NZ_BJDJ01000007.1"/>
</dbReference>
<keyword evidence="2" id="KW-0472">Membrane</keyword>
<evidence type="ECO:0000313" key="4">
    <source>
        <dbReference type="EMBL" id="MFC6179764.1"/>
    </source>
</evidence>
<dbReference type="SUPFAM" id="SSF56601">
    <property type="entry name" value="beta-lactamase/transpeptidase-like"/>
    <property type="match status" value="1"/>
</dbReference>
<proteinExistence type="predicted"/>
<protein>
    <submittedName>
        <fullName evidence="4">Serine hydrolase domain-containing protein</fullName>
        <ecNumber evidence="4">3.-.-.-</ecNumber>
    </submittedName>
</protein>
<accession>A0ABW1RX79</accession>
<gene>
    <name evidence="4" type="ORF">ACFP5Y_00645</name>
</gene>
<dbReference type="InterPro" id="IPR001466">
    <property type="entry name" value="Beta-lactam-related"/>
</dbReference>
<comment type="caution">
    <text evidence="4">The sequence shown here is derived from an EMBL/GenBank/DDBJ whole genome shotgun (WGS) entry which is preliminary data.</text>
</comment>